<keyword evidence="6" id="KW-0084">Basement membrane</keyword>
<proteinExistence type="predicted"/>
<feature type="domain" description="Laminin EGF-like" evidence="15">
    <location>
        <begin position="775"/>
        <end position="832"/>
    </location>
</feature>
<evidence type="ECO:0000313" key="19">
    <source>
        <dbReference type="RefSeq" id="XP_028966336.1"/>
    </source>
</evidence>
<feature type="domain" description="Laminin EGF-like" evidence="15">
    <location>
        <begin position="425"/>
        <end position="473"/>
    </location>
</feature>
<dbReference type="InterPro" id="IPR056863">
    <property type="entry name" value="LMN_ATRN_NET-like_EGF"/>
</dbReference>
<dbReference type="FunFam" id="2.10.25.10:FF:000106">
    <property type="entry name" value="Heparan sulfate proteoglycan 2"/>
    <property type="match status" value="2"/>
</dbReference>
<feature type="domain" description="Laminin EGF-like" evidence="15">
    <location>
        <begin position="1029"/>
        <end position="1076"/>
    </location>
</feature>
<evidence type="ECO:0000256" key="13">
    <source>
        <dbReference type="SAM" id="SignalP"/>
    </source>
</evidence>
<dbReference type="InterPro" id="IPR001791">
    <property type="entry name" value="Laminin_G"/>
</dbReference>
<feature type="disulfide bond" evidence="12">
    <location>
        <begin position="887"/>
        <end position="904"/>
    </location>
</feature>
<evidence type="ECO:0000256" key="1">
    <source>
        <dbReference type="ARBA" id="ARBA00004302"/>
    </source>
</evidence>
<feature type="disulfide bond" evidence="11">
    <location>
        <begin position="3162"/>
        <end position="3189"/>
    </location>
</feature>
<feature type="disulfide bond" evidence="12">
    <location>
        <begin position="803"/>
        <end position="812"/>
    </location>
</feature>
<feature type="domain" description="Laminin G" evidence="14">
    <location>
        <begin position="2406"/>
        <end position="2584"/>
    </location>
</feature>
<evidence type="ECO:0000259" key="17">
    <source>
        <dbReference type="PROSITE" id="PS51117"/>
    </source>
</evidence>
<keyword evidence="9 12" id="KW-0424">Laminin EGF-like domain</keyword>
<feature type="disulfide bond" evidence="11">
    <location>
        <begin position="2978"/>
        <end position="3005"/>
    </location>
</feature>
<dbReference type="SMART" id="SM00136">
    <property type="entry name" value="LamNT"/>
    <property type="match status" value="1"/>
</dbReference>
<keyword evidence="3" id="KW-0272">Extracellular matrix</keyword>
<dbReference type="InterPro" id="IPR008979">
    <property type="entry name" value="Galactose-bd-like_sf"/>
</dbReference>
<evidence type="ECO:0000256" key="6">
    <source>
        <dbReference type="ARBA" id="ARBA00022869"/>
    </source>
</evidence>
<feature type="disulfide bond" evidence="12">
    <location>
        <begin position="982"/>
        <end position="999"/>
    </location>
</feature>
<dbReference type="FunFam" id="2.10.25.10:FF:000011">
    <property type="entry name" value="Cadherin EGF LAG seven-pass G-type receptor"/>
    <property type="match status" value="1"/>
</dbReference>
<feature type="disulfide bond" evidence="12">
    <location>
        <begin position="885"/>
        <end position="897"/>
    </location>
</feature>
<comment type="caution">
    <text evidence="12">Lacks conserved residue(s) required for the propagation of feature annotation.</text>
</comment>
<evidence type="ECO:0000256" key="4">
    <source>
        <dbReference type="ARBA" id="ARBA00022729"/>
    </source>
</evidence>
<feature type="domain" description="Laminin G" evidence="14">
    <location>
        <begin position="2829"/>
        <end position="3005"/>
    </location>
</feature>
<evidence type="ECO:0000256" key="11">
    <source>
        <dbReference type="PROSITE-ProRule" id="PRU00122"/>
    </source>
</evidence>
<keyword evidence="4 13" id="KW-0732">Signal</keyword>
<dbReference type="InterPro" id="IPR008211">
    <property type="entry name" value="Laminin_N"/>
</dbReference>
<evidence type="ECO:0000256" key="2">
    <source>
        <dbReference type="ARBA" id="ARBA00022525"/>
    </source>
</evidence>
<feature type="disulfide bond" evidence="12">
    <location>
        <begin position="1506"/>
        <end position="1515"/>
    </location>
</feature>
<feature type="domain" description="Laminin IV type A" evidence="16">
    <location>
        <begin position="1248"/>
        <end position="1444"/>
    </location>
</feature>
<dbReference type="Proteomes" id="UP000694867">
    <property type="component" value="Unplaced"/>
</dbReference>
<dbReference type="PRINTS" id="PR00011">
    <property type="entry name" value="EGFLAMININ"/>
</dbReference>
<dbReference type="FunFam" id="2.10.25.10:FF:000074">
    <property type="entry name" value="Laminin subunit alpha"/>
    <property type="match status" value="1"/>
</dbReference>
<dbReference type="RefSeq" id="XP_028966336.1">
    <property type="nucleotide sequence ID" value="XM_029110503.1"/>
</dbReference>
<dbReference type="GO" id="GO:0005604">
    <property type="term" value="C:basement membrane"/>
    <property type="evidence" value="ECO:0007669"/>
    <property type="project" value="UniProtKB-SubCell"/>
</dbReference>
<evidence type="ECO:0000259" key="16">
    <source>
        <dbReference type="PROSITE" id="PS51115"/>
    </source>
</evidence>
<keyword evidence="8" id="KW-0325">Glycoprotein</keyword>
<dbReference type="GO" id="GO:0007411">
    <property type="term" value="P:axon guidance"/>
    <property type="evidence" value="ECO:0007669"/>
    <property type="project" value="TreeGrafter"/>
</dbReference>
<feature type="disulfide bond" evidence="12">
    <location>
        <begin position="1518"/>
        <end position="1532"/>
    </location>
</feature>
<dbReference type="SMART" id="SM00282">
    <property type="entry name" value="LamG"/>
    <property type="match status" value="5"/>
</dbReference>
<feature type="domain" description="Laminin EGF-like" evidence="15">
    <location>
        <begin position="885"/>
        <end position="931"/>
    </location>
</feature>
<dbReference type="PROSITE" id="PS50027">
    <property type="entry name" value="EGF_LAM_2"/>
    <property type="match status" value="12"/>
</dbReference>
<feature type="disulfide bond" evidence="12">
    <location>
        <begin position="1563"/>
        <end position="1572"/>
    </location>
</feature>
<dbReference type="Gene3D" id="2.10.25.10">
    <property type="entry name" value="Laminin"/>
    <property type="match status" value="15"/>
</dbReference>
<dbReference type="InterPro" id="IPR000034">
    <property type="entry name" value="Laminin_IV"/>
</dbReference>
<dbReference type="FunFam" id="2.10.25.10:FF:000033">
    <property type="entry name" value="Laminin subunit alpha 2"/>
    <property type="match status" value="1"/>
</dbReference>
<reference evidence="19" key="1">
    <citation type="submission" date="2025-08" db="UniProtKB">
        <authorList>
            <consortium name="RefSeq"/>
        </authorList>
    </citation>
    <scope>IDENTIFICATION</scope>
</reference>
<dbReference type="Pfam" id="PF00052">
    <property type="entry name" value="Laminin_B"/>
    <property type="match status" value="2"/>
</dbReference>
<dbReference type="SUPFAM" id="SSF57196">
    <property type="entry name" value="EGF/Laminin"/>
    <property type="match status" value="12"/>
</dbReference>
<dbReference type="Pfam" id="PF00054">
    <property type="entry name" value="Laminin_G_1"/>
    <property type="match status" value="1"/>
</dbReference>
<dbReference type="PROSITE" id="PS01248">
    <property type="entry name" value="EGF_LAM_1"/>
    <property type="match status" value="9"/>
</dbReference>
<dbReference type="FunFam" id="2.10.25.10:FF:000130">
    <property type="entry name" value="Laminin subunit beta 1"/>
    <property type="match status" value="1"/>
</dbReference>
<feature type="disulfide bond" evidence="12">
    <location>
        <begin position="1029"/>
        <end position="1041"/>
    </location>
</feature>
<feature type="disulfide bond" evidence="12">
    <location>
        <begin position="906"/>
        <end position="915"/>
    </location>
</feature>
<feature type="domain" description="Laminin G" evidence="14">
    <location>
        <begin position="2591"/>
        <end position="2817"/>
    </location>
</feature>
<dbReference type="SUPFAM" id="SSF49785">
    <property type="entry name" value="Galactose-binding domain-like"/>
    <property type="match status" value="1"/>
</dbReference>
<dbReference type="GeneID" id="100900764"/>
<evidence type="ECO:0000256" key="7">
    <source>
        <dbReference type="ARBA" id="ARBA00023157"/>
    </source>
</evidence>
<feature type="disulfide bond" evidence="12">
    <location>
        <begin position="1196"/>
        <end position="1205"/>
    </location>
</feature>
<keyword evidence="2" id="KW-0964">Secreted</keyword>
<feature type="disulfide bond" evidence="12">
    <location>
        <begin position="1124"/>
        <end position="1136"/>
    </location>
</feature>
<keyword evidence="18" id="KW-1185">Reference proteome</keyword>
<evidence type="ECO:0000256" key="10">
    <source>
        <dbReference type="ARBA" id="ARBA00065619"/>
    </source>
</evidence>
<feature type="domain" description="Laminin EGF-like" evidence="15">
    <location>
        <begin position="725"/>
        <end position="774"/>
    </location>
</feature>
<dbReference type="Pfam" id="PF00055">
    <property type="entry name" value="Laminin_N"/>
    <property type="match status" value="1"/>
</dbReference>
<evidence type="ECO:0000313" key="18">
    <source>
        <dbReference type="Proteomes" id="UP000694867"/>
    </source>
</evidence>
<feature type="disulfide bond" evidence="12">
    <location>
        <begin position="1001"/>
        <end position="1010"/>
    </location>
</feature>
<accession>A0AAJ7SCQ8</accession>
<dbReference type="InterPro" id="IPR000742">
    <property type="entry name" value="EGF"/>
</dbReference>
<dbReference type="InterPro" id="IPR002049">
    <property type="entry name" value="LE_dom"/>
</dbReference>
<dbReference type="SUPFAM" id="SSF49899">
    <property type="entry name" value="Concanavalin A-like lectins/glucanases"/>
    <property type="match status" value="5"/>
</dbReference>
<feature type="disulfide bond" evidence="12">
    <location>
        <begin position="1096"/>
        <end position="1105"/>
    </location>
</feature>
<feature type="disulfide bond" evidence="12">
    <location>
        <begin position="1144"/>
        <end position="1153"/>
    </location>
</feature>
<feature type="signal peptide" evidence="13">
    <location>
        <begin position="1"/>
        <end position="29"/>
    </location>
</feature>
<feature type="disulfide bond" evidence="12">
    <location>
        <begin position="425"/>
        <end position="437"/>
    </location>
</feature>
<sequence>MTGRKMRSPETRRFLVFLVLITGFASTKAFYPLYPEIQDLHLRANAKANATCGESRPETYCYSAEFGSICKVCDSNQNRHAVQDILDGRRDTWWQSPSLHEGERNFVTITINLNEVYEITEVVLKAHKVNRPGNWILEKSVDGVTFLPWQFHAISNMECWEAYRINPTPDFPSYQTDDQVICTEYFSAPGGNQMAFFETTKGRSGEAANGDTLRQFMKARYIRIRMQKLLASTPEGEKSSVTSPTKFGQDGKEFFYAISDVEIRGRCACNGHASRCIPDGNSGQMRCQCEHNTCGKHCDQCCPKFSAKPWVRNDTCTPCECNGHATECRFDEQADSVCVHCTGNTAGQFCEKCKPGFYRTANMLPHDDCIPCKCGKDGASGDCVPDNSFDRREPGECICATGYTGKDCTECEIGYRKSGSSCIECSCDPRGAAVNDCDADDCRCKSHVKGITCNQCKAGFYNLNFNNPNGCAECYCFGITNRCQESDLPVRIIEKEPAHWEVSDLNNQQKLPTHPSEDFPGATREALLDLATFNPADKILYWKAPREYVGAKMNSYGAAPDVKVSFEPSRGDVSEGGFLDKRADIVLRGKNGKLIGAVSADVKPTDEQAQYHIQNPLREHGFYYVSDPDTGELSKEPVSREDFTVILYDLEDFYVRARYHKGQYAGWLHNASMPVASTEVNSIEKALFLEHCFCPEGYEGLSCELCAKGYRRVNNTLVKGICEKCPCNNHVDRCDPYTAQCGPCLHNTMGTFCEKCKFGFYGDATIGKEDDCKPCACPLTIPSNNFADGCKSVSETEYECINCKPGYTGKHCERCSEGYFGNPTVPGGKCIPCQCGPNVDKSRKGWCDHRTGYCNYCLGNTDGWNCSRCKKLFYGNPQIPDCKACECDPVGSSEMQCDPVTGQCKCHPGFGGRTCKTCDVGFGDIAQKCIECKCNPIGSNSTVCDPYTGHCICKEGVFGQHCDQCKDLHYGFSTSGCKFCDCYAPGSHEQQCDVETGQCKCYPHVIGRRCDKCESGFWNIQTGAGCEPCNCNSVGASGPSCDIRTGQCICKPGVGGKKCDVCLPNHRKFGPQGCFKCEPCDAPGHVCDEETGSCICPKNTGGPDCSRCKEGYFGYIPQEGCRPCDCNSVGSLSVDCDGNGQCRCREGFEGVKCDKCTFGHYGFPHCRRCECNLEGTKPEQCRNGICGCDDDGYCHCKENVEGTKCDTCKPGAFALQYDNPRGCTECFVFGRTYPPKCTQSPFVWSEKSMVLPYEVTFRTGGSRDKPLPTREGFTHIPMTTNRTTVTVEVPFMLSKPLYWELPEQFLGDKVRAYNGLLKFKKTSQSSDVFPERVLDNHPLVVLFGNFRLRLAHKPPKQERPFRNGHYSVRLHEDEWMDLDNPRVNVTRPMLMVALQKIDHWMIRATEGSDVKFASLEDVVLEYAVPEEQGIISGVLPRIAYGVELGFCPREYTASSCQDPAPGYYRKRKPNFLDSKDILDLVGWAEPCECNGMASECDKETGVCFNCRDNTVGDHCEKCAPGFYGDPVRGIACNPCACPRPDNSFSDTCEYRGEDFRQYVCTNCQKGYTGLRCEICADGYYGDPNVVNGTCKACNCNPYGTIQGGVCDKKNGQCPCIPGISGRDCTVCPRRHVFTEFGCKSCDDTCTGALLNDIEQMFDWLNHIDINELLKAPWYNLLRLSDSLRRTKNAMDDYRGQIEEAEGILRESLFSINLESRIQSINYQLQTIFNQKIPRVRSDLHEIEVHHKKQRVEIEDEYKLVQHLVELMKKYGFGPGSTTSAVERMYREAEAWLEFILSVRREVAPLPEEALRELRQANGLIDRIRNAVFDEGALRALLQRLNILQELLKSALTLIIEKGQNPTKEALGIIDGQMRVFQSLIRMIAAINEASSKTTGMIAKADTLLTEIRKLLRALQLKFDEIPGLTTAIVKRSDEVEKRRAILYRLNPEYRIKYVEKCIAHSNAMTAEIDRISRMFQQTALQSLKPQEAAKVYQLLIQEIRAAADAVRDAEVAFEMAREKSHPRGGESLLQMAERSLTISKALLADAKNLKDRELPGVHDSLRNKKRLLSDADVLIGEIMRLLKAIPPLDQVITSFTEWDPNDPKYKTLQDQVAFTRQRVANLVRSIEIIKTRVEELYGGSSAGLDDIDRILEEIKGGIGRVLQATSATEEKVKRLEEKEIEFGANLDALRRKILNARQKASSIRVSLNGKDNGVCHRTFRPMMHFPTSTTIEMTYSISSEAANSLLFIAANTRGKNDFIAVEMVNRRIKCSWNIGDETVSVENELRIDNSDTRYNKEPNWYDIVVERTRNVVSLYVKRRKDNFILMARGSTSPERGQQVIDSSSYYSIGSIPSNITASRQLVAHNFVGCLASLKVDGKQIGLWDFHSNRGCGGCVEGPTKETKQGVYQFSGSGYSIVDQPSTYRDKNYFVQFAFRTLDENALLFFAPNRAVGDYFAIFLRDGHVVFRFRVGQHDLEVYTERRYNDGKWTVVSAEKNQLDGILSVIPKDGYPERLTEQMRPSAQSALPSLRQAKLYFGGMPPVFPSARFSDRVILDAFLGCIKDTQLYSSGVDLMKTSHGVELGCEVKKIPAVSFDGKLGNYVELKSHKLLEQGNFGFTFATEKPDGLLMLSTFLTRSNVDRSLRENYYSVSLKEGHLIFKFGVGENHGEVQYRTKETYNDGRLHTVSVHRVSRKISINVDDGRFGTREALRLPAGIGDIMAPGDVGGLFLGGCRTDLNTAHQVATSTAFQGVIKDVIFNDNIVGFEDPINHRHAKIGRELAEMKSYIDHEEDLVEERITEHWHTVSSSHDTAKVGRCNNVPHESFEPNAMAFGESVHSHISYPIEVSQWRRDFSIRFEVKAHHHSGLLAMLRNSKHGNHIAVLLRDGHIVVQHRDRHRNIKEIQSSSAGFADERWHIVSVRKANETVTLEVDDVEQGVVEVKRNMPVSAPLYVGGLPMSVLTTAGFSSDPSMSSVHGCMSKLELNGQTIDMQTSTRVTRYNAGPCPTKTRRGAHFRGDAYATYTKRFEFAETVRVELNIKTNAKDAVLVSYTSESERPTFSLEIFNGQLVAALDVGTIKDPLTLRANTTLNCNRDWHPVRASFGLRQVWLQLDDERPVVTSAPESFALPPEHELTRGPLYIGGLPYTADRGVILAQKNLVGCISDMSIAGEPVSWGSLREAVHVRHHMCPDF</sequence>
<feature type="disulfide bond" evidence="12">
    <location>
        <begin position="932"/>
        <end position="944"/>
    </location>
</feature>
<feature type="disulfide bond" evidence="12">
    <location>
        <begin position="444"/>
        <end position="453"/>
    </location>
</feature>
<dbReference type="CTD" id="43946"/>
<feature type="domain" description="Laminin EGF-like" evidence="15">
    <location>
        <begin position="1124"/>
        <end position="1168"/>
    </location>
</feature>
<evidence type="ECO:0000256" key="5">
    <source>
        <dbReference type="ARBA" id="ARBA00022737"/>
    </source>
</evidence>
<feature type="domain" description="Laminin EGF-like" evidence="15">
    <location>
        <begin position="980"/>
        <end position="1028"/>
    </location>
</feature>
<feature type="domain" description="Laminin IV type A" evidence="16">
    <location>
        <begin position="495"/>
        <end position="691"/>
    </location>
</feature>
<dbReference type="PANTHER" id="PTHR10574">
    <property type="entry name" value="NETRIN/LAMININ-RELATED"/>
    <property type="match status" value="1"/>
</dbReference>
<feature type="domain" description="Laminin N-terminal" evidence="17">
    <location>
        <begin position="29"/>
        <end position="266"/>
    </location>
</feature>
<dbReference type="Gene3D" id="2.60.120.200">
    <property type="match status" value="5"/>
</dbReference>
<organism evidence="18 19">
    <name type="scientific">Galendromus occidentalis</name>
    <name type="common">western predatory mite</name>
    <dbReference type="NCBI Taxonomy" id="34638"/>
    <lineage>
        <taxon>Eukaryota</taxon>
        <taxon>Metazoa</taxon>
        <taxon>Ecdysozoa</taxon>
        <taxon>Arthropoda</taxon>
        <taxon>Chelicerata</taxon>
        <taxon>Arachnida</taxon>
        <taxon>Acari</taxon>
        <taxon>Parasitiformes</taxon>
        <taxon>Mesostigmata</taxon>
        <taxon>Gamasina</taxon>
        <taxon>Phytoseioidea</taxon>
        <taxon>Phytoseiidae</taxon>
        <taxon>Typhlodrominae</taxon>
        <taxon>Galendromus</taxon>
    </lineage>
</organism>
<dbReference type="InterPro" id="IPR013320">
    <property type="entry name" value="ConA-like_dom_sf"/>
</dbReference>
<dbReference type="Pfam" id="PF00053">
    <property type="entry name" value="EGF_laminin"/>
    <property type="match status" value="14"/>
</dbReference>
<feature type="domain" description="Laminin G" evidence="14">
    <location>
        <begin position="2206"/>
        <end position="2394"/>
    </location>
</feature>
<dbReference type="Gene3D" id="2.60.120.260">
    <property type="entry name" value="Galactose-binding domain-like"/>
    <property type="match status" value="1"/>
</dbReference>
<keyword evidence="5" id="KW-0677">Repeat</keyword>
<comment type="subunit">
    <text evidence="10">Laminin is a complex glycoprotein, consisting of three different polypeptide chains (alpha, beta, gamma), which are bound to each other by disulfide bonds into a cross-shaped molecule comprising one long and three short arms with globules at each end.</text>
</comment>
<dbReference type="PROSITE" id="PS50025">
    <property type="entry name" value="LAM_G_DOMAIN"/>
    <property type="match status" value="5"/>
</dbReference>
<dbReference type="SMART" id="SM00180">
    <property type="entry name" value="EGF_Lam"/>
    <property type="match status" value="17"/>
</dbReference>
<feature type="disulfide bond" evidence="12">
    <location>
        <begin position="744"/>
        <end position="753"/>
    </location>
</feature>
<protein>
    <submittedName>
        <fullName evidence="19">Laminin subunit alpha-1</fullName>
    </submittedName>
</protein>
<feature type="domain" description="Laminin G" evidence="14">
    <location>
        <begin position="3010"/>
        <end position="3189"/>
    </location>
</feature>
<feature type="disulfide bond" evidence="12">
    <location>
        <begin position="934"/>
        <end position="951"/>
    </location>
</feature>
<feature type="domain" description="Laminin EGF-like" evidence="15">
    <location>
        <begin position="1487"/>
        <end position="1534"/>
    </location>
</feature>
<dbReference type="PANTHER" id="PTHR10574:SF436">
    <property type="entry name" value="LAMININ SUBUNIT ALPHA-2"/>
    <property type="match status" value="1"/>
</dbReference>
<feature type="disulfide bond" evidence="12">
    <location>
        <begin position="980"/>
        <end position="992"/>
    </location>
</feature>
<evidence type="ECO:0000259" key="15">
    <source>
        <dbReference type="PROSITE" id="PS50027"/>
    </source>
</evidence>
<dbReference type="KEGG" id="goe:100900764"/>
<dbReference type="GO" id="GO:0009887">
    <property type="term" value="P:animal organ morphogenesis"/>
    <property type="evidence" value="ECO:0007669"/>
    <property type="project" value="TreeGrafter"/>
</dbReference>
<feature type="chain" id="PRO_5042530551" evidence="13">
    <location>
        <begin position="30"/>
        <end position="3192"/>
    </location>
</feature>
<feature type="domain" description="Laminin EGF-like" evidence="15">
    <location>
        <begin position="1535"/>
        <end position="1592"/>
    </location>
</feature>
<feature type="disulfide bond" evidence="12">
    <location>
        <begin position="953"/>
        <end position="962"/>
    </location>
</feature>
<dbReference type="InterPro" id="IPR050440">
    <property type="entry name" value="Laminin/Netrin_ECM"/>
</dbReference>
<dbReference type="SMART" id="SM00181">
    <property type="entry name" value="EGF"/>
    <property type="match status" value="13"/>
</dbReference>
<evidence type="ECO:0000256" key="8">
    <source>
        <dbReference type="ARBA" id="ARBA00023180"/>
    </source>
</evidence>
<dbReference type="SMART" id="SM00281">
    <property type="entry name" value="LamB"/>
    <property type="match status" value="2"/>
</dbReference>
<dbReference type="CDD" id="cd00110">
    <property type="entry name" value="LamG"/>
    <property type="match status" value="5"/>
</dbReference>
<dbReference type="PROSITE" id="PS51115">
    <property type="entry name" value="LAMININ_IVA"/>
    <property type="match status" value="2"/>
</dbReference>
<feature type="domain" description="Laminin EGF-like" evidence="15">
    <location>
        <begin position="932"/>
        <end position="979"/>
    </location>
</feature>
<dbReference type="Pfam" id="PF24973">
    <property type="entry name" value="EGF_LMN_ATRN"/>
    <property type="match status" value="3"/>
</dbReference>
<feature type="domain" description="Laminin EGF-like" evidence="15">
    <location>
        <begin position="1169"/>
        <end position="1225"/>
    </location>
</feature>
<feature type="domain" description="Laminin EGF-like" evidence="15">
    <location>
        <begin position="1077"/>
        <end position="1123"/>
    </location>
</feature>
<evidence type="ECO:0000256" key="3">
    <source>
        <dbReference type="ARBA" id="ARBA00022530"/>
    </source>
</evidence>
<dbReference type="FunFam" id="2.10.25.10:FF:000082">
    <property type="entry name" value="Laminin subunit alpha 1"/>
    <property type="match status" value="3"/>
</dbReference>
<feature type="disulfide bond" evidence="12">
    <location>
        <begin position="1050"/>
        <end position="1059"/>
    </location>
</feature>
<comment type="subcellular location">
    <subcellularLocation>
        <location evidence="1">Secreted</location>
        <location evidence="1">Extracellular space</location>
        <location evidence="1">Extracellular matrix</location>
        <location evidence="1">Basement membrane</location>
    </subcellularLocation>
</comment>
<evidence type="ECO:0000256" key="12">
    <source>
        <dbReference type="PROSITE-ProRule" id="PRU00460"/>
    </source>
</evidence>
<feature type="disulfide bond" evidence="12">
    <location>
        <begin position="1031"/>
        <end position="1048"/>
    </location>
</feature>
<evidence type="ECO:0000259" key="14">
    <source>
        <dbReference type="PROSITE" id="PS50025"/>
    </source>
</evidence>
<dbReference type="GO" id="GO:0005201">
    <property type="term" value="F:extracellular matrix structural constituent"/>
    <property type="evidence" value="ECO:0007669"/>
    <property type="project" value="TreeGrafter"/>
</dbReference>
<dbReference type="GO" id="GO:0007155">
    <property type="term" value="P:cell adhesion"/>
    <property type="evidence" value="ECO:0007669"/>
    <property type="project" value="UniProtKB-ARBA"/>
</dbReference>
<dbReference type="GO" id="GO:0009888">
    <property type="term" value="P:tissue development"/>
    <property type="evidence" value="ECO:0007669"/>
    <property type="project" value="TreeGrafter"/>
</dbReference>
<evidence type="ECO:0000256" key="9">
    <source>
        <dbReference type="ARBA" id="ARBA00023292"/>
    </source>
</evidence>
<name>A0AAJ7SCQ8_9ACAR</name>
<dbReference type="Pfam" id="PF02210">
    <property type="entry name" value="Laminin_G_2"/>
    <property type="match status" value="4"/>
</dbReference>
<gene>
    <name evidence="19" type="primary">LOC100900764</name>
</gene>
<dbReference type="PROSITE" id="PS51117">
    <property type="entry name" value="LAMININ_NTER"/>
    <property type="match status" value="1"/>
</dbReference>
<dbReference type="CDD" id="cd00055">
    <property type="entry name" value="EGF_Lam"/>
    <property type="match status" value="16"/>
</dbReference>
<keyword evidence="7 12" id="KW-1015">Disulfide bond</keyword>